<evidence type="ECO:0000259" key="4">
    <source>
        <dbReference type="PROSITE" id="PS50043"/>
    </source>
</evidence>
<dbReference type="KEGG" id="psac:PSM36_1307"/>
<dbReference type="InterPro" id="IPR036388">
    <property type="entry name" value="WH-like_DNA-bd_sf"/>
</dbReference>
<sequence>MADVLMEHNELIPVLNRFGIRLGVGDKTIVELCDEYTLNPDFILTILNVYLNENYLPKASLALFDAQSIADYFQCTVESYIHELIPNIGKHLNAFIVISGSENEELRILNDIFQKFKEKMTEHLQNQTLFDDDFPYELLHDLKNILIRHLSKEFNQNLIYAIIFSVHSFEKDLAIHNRLREKVLRPKLNELDSTGIRHLHHAISGDHAQQQPDRHVHQLTNREEEILRLIVKGYLNKEIAEKLHISHNTVLTHRKNIISKTGIKTVSGLTFYAIRKGLISM</sequence>
<evidence type="ECO:0000313" key="6">
    <source>
        <dbReference type="Proteomes" id="UP000187464"/>
    </source>
</evidence>
<keyword evidence="6" id="KW-1185">Reference proteome</keyword>
<dbReference type="InterPro" id="IPR016032">
    <property type="entry name" value="Sig_transdc_resp-reg_C-effctor"/>
</dbReference>
<evidence type="ECO:0000256" key="1">
    <source>
        <dbReference type="ARBA" id="ARBA00023015"/>
    </source>
</evidence>
<dbReference type="GO" id="GO:0006355">
    <property type="term" value="P:regulation of DNA-templated transcription"/>
    <property type="evidence" value="ECO:0007669"/>
    <property type="project" value="InterPro"/>
</dbReference>
<dbReference type="SMART" id="SM00421">
    <property type="entry name" value="HTH_LUXR"/>
    <property type="match status" value="1"/>
</dbReference>
<proteinExistence type="predicted"/>
<dbReference type="InterPro" id="IPR000792">
    <property type="entry name" value="Tscrpt_reg_LuxR_C"/>
</dbReference>
<dbReference type="STRING" id="1642647.PSM36_1307"/>
<evidence type="ECO:0000256" key="2">
    <source>
        <dbReference type="ARBA" id="ARBA00023125"/>
    </source>
</evidence>
<feature type="domain" description="HTH luxR-type" evidence="4">
    <location>
        <begin position="212"/>
        <end position="277"/>
    </location>
</feature>
<dbReference type="PANTHER" id="PTHR44688:SF16">
    <property type="entry name" value="DNA-BINDING TRANSCRIPTIONAL ACTIVATOR DEVR_DOSR"/>
    <property type="match status" value="1"/>
</dbReference>
<keyword evidence="3" id="KW-0804">Transcription</keyword>
<dbReference type="PROSITE" id="PS00622">
    <property type="entry name" value="HTH_LUXR_1"/>
    <property type="match status" value="1"/>
</dbReference>
<dbReference type="CDD" id="cd06170">
    <property type="entry name" value="LuxR_C_like"/>
    <property type="match status" value="1"/>
</dbReference>
<accession>A0A1R3SYZ4</accession>
<dbReference type="PROSITE" id="PS50043">
    <property type="entry name" value="HTH_LUXR_2"/>
    <property type="match status" value="1"/>
</dbReference>
<evidence type="ECO:0000256" key="3">
    <source>
        <dbReference type="ARBA" id="ARBA00023163"/>
    </source>
</evidence>
<dbReference type="PRINTS" id="PR00038">
    <property type="entry name" value="HTHLUXR"/>
</dbReference>
<dbReference type="Proteomes" id="UP000187464">
    <property type="component" value="Chromosome I"/>
</dbReference>
<dbReference type="EMBL" id="LT605205">
    <property type="protein sequence ID" value="SCD20130.1"/>
    <property type="molecule type" value="Genomic_DNA"/>
</dbReference>
<keyword evidence="1" id="KW-0805">Transcription regulation</keyword>
<dbReference type="Gene3D" id="1.10.10.10">
    <property type="entry name" value="Winged helix-like DNA-binding domain superfamily/Winged helix DNA-binding domain"/>
    <property type="match status" value="1"/>
</dbReference>
<gene>
    <name evidence="5" type="ORF">PSM36_1307</name>
</gene>
<keyword evidence="2" id="KW-0238">DNA-binding</keyword>
<dbReference type="Pfam" id="PF00196">
    <property type="entry name" value="GerE"/>
    <property type="match status" value="1"/>
</dbReference>
<dbReference type="GO" id="GO:0003677">
    <property type="term" value="F:DNA binding"/>
    <property type="evidence" value="ECO:0007669"/>
    <property type="project" value="UniProtKB-KW"/>
</dbReference>
<dbReference type="SUPFAM" id="SSF46894">
    <property type="entry name" value="C-terminal effector domain of the bipartite response regulators"/>
    <property type="match status" value="1"/>
</dbReference>
<name>A0A1R3SYZ4_9BACT</name>
<dbReference type="PANTHER" id="PTHR44688">
    <property type="entry name" value="DNA-BINDING TRANSCRIPTIONAL ACTIVATOR DEVR_DOSR"/>
    <property type="match status" value="1"/>
</dbReference>
<evidence type="ECO:0000313" key="5">
    <source>
        <dbReference type="EMBL" id="SCD20130.1"/>
    </source>
</evidence>
<dbReference type="AlphaFoldDB" id="A0A1R3SYZ4"/>
<reference evidence="6" key="1">
    <citation type="submission" date="2016-08" db="EMBL/GenBank/DDBJ databases">
        <authorList>
            <person name="Wibberg D."/>
        </authorList>
    </citation>
    <scope>NUCLEOTIDE SEQUENCE [LARGE SCALE GENOMIC DNA]</scope>
</reference>
<protein>
    <recommendedName>
        <fullName evidence="4">HTH luxR-type domain-containing protein</fullName>
    </recommendedName>
</protein>
<organism evidence="5 6">
    <name type="scientific">Proteiniphilum saccharofermentans</name>
    <dbReference type="NCBI Taxonomy" id="1642647"/>
    <lineage>
        <taxon>Bacteria</taxon>
        <taxon>Pseudomonadati</taxon>
        <taxon>Bacteroidota</taxon>
        <taxon>Bacteroidia</taxon>
        <taxon>Bacteroidales</taxon>
        <taxon>Dysgonomonadaceae</taxon>
        <taxon>Proteiniphilum</taxon>
    </lineage>
</organism>